<dbReference type="OrthoDB" id="5362978at2759"/>
<accession>A0A5C3R3I4</accession>
<dbReference type="STRING" id="1884261.A0A5C3R3I4"/>
<keyword evidence="2" id="KW-1185">Reference proteome</keyword>
<gene>
    <name evidence="1" type="ORF">BDV98DRAFT_520938</name>
</gene>
<protein>
    <submittedName>
        <fullName evidence="1">Uncharacterized protein</fullName>
    </submittedName>
</protein>
<reference evidence="1 2" key="1">
    <citation type="journal article" date="2019" name="Nat. Ecol. Evol.">
        <title>Megaphylogeny resolves global patterns of mushroom evolution.</title>
        <authorList>
            <person name="Varga T."/>
            <person name="Krizsan K."/>
            <person name="Foldi C."/>
            <person name="Dima B."/>
            <person name="Sanchez-Garcia M."/>
            <person name="Sanchez-Ramirez S."/>
            <person name="Szollosi G.J."/>
            <person name="Szarkandi J.G."/>
            <person name="Papp V."/>
            <person name="Albert L."/>
            <person name="Andreopoulos W."/>
            <person name="Angelini C."/>
            <person name="Antonin V."/>
            <person name="Barry K.W."/>
            <person name="Bougher N.L."/>
            <person name="Buchanan P."/>
            <person name="Buyck B."/>
            <person name="Bense V."/>
            <person name="Catcheside P."/>
            <person name="Chovatia M."/>
            <person name="Cooper J."/>
            <person name="Damon W."/>
            <person name="Desjardin D."/>
            <person name="Finy P."/>
            <person name="Geml J."/>
            <person name="Haridas S."/>
            <person name="Hughes K."/>
            <person name="Justo A."/>
            <person name="Karasinski D."/>
            <person name="Kautmanova I."/>
            <person name="Kiss B."/>
            <person name="Kocsube S."/>
            <person name="Kotiranta H."/>
            <person name="LaButti K.M."/>
            <person name="Lechner B.E."/>
            <person name="Liimatainen K."/>
            <person name="Lipzen A."/>
            <person name="Lukacs Z."/>
            <person name="Mihaltcheva S."/>
            <person name="Morgado L.N."/>
            <person name="Niskanen T."/>
            <person name="Noordeloos M.E."/>
            <person name="Ohm R.A."/>
            <person name="Ortiz-Santana B."/>
            <person name="Ovrebo C."/>
            <person name="Racz N."/>
            <person name="Riley R."/>
            <person name="Savchenko A."/>
            <person name="Shiryaev A."/>
            <person name="Soop K."/>
            <person name="Spirin V."/>
            <person name="Szebenyi C."/>
            <person name="Tomsovsky M."/>
            <person name="Tulloss R.E."/>
            <person name="Uehling J."/>
            <person name="Grigoriev I.V."/>
            <person name="Vagvolgyi C."/>
            <person name="Papp T."/>
            <person name="Martin F.M."/>
            <person name="Miettinen O."/>
            <person name="Hibbett D.S."/>
            <person name="Nagy L.G."/>
        </authorList>
    </citation>
    <scope>NUCLEOTIDE SEQUENCE [LARGE SCALE GENOMIC DNA]</scope>
    <source>
        <strain evidence="1 2">CBS 309.79</strain>
    </source>
</reference>
<dbReference type="AlphaFoldDB" id="A0A5C3R3I4"/>
<evidence type="ECO:0000313" key="1">
    <source>
        <dbReference type="EMBL" id="TFL07780.1"/>
    </source>
</evidence>
<evidence type="ECO:0000313" key="2">
    <source>
        <dbReference type="Proteomes" id="UP000305067"/>
    </source>
</evidence>
<name>A0A5C3R3I4_9AGAR</name>
<dbReference type="EMBL" id="ML178814">
    <property type="protein sequence ID" value="TFL07780.1"/>
    <property type="molecule type" value="Genomic_DNA"/>
</dbReference>
<dbReference type="Proteomes" id="UP000305067">
    <property type="component" value="Unassembled WGS sequence"/>
</dbReference>
<organism evidence="1 2">
    <name type="scientific">Pterulicium gracile</name>
    <dbReference type="NCBI Taxonomy" id="1884261"/>
    <lineage>
        <taxon>Eukaryota</taxon>
        <taxon>Fungi</taxon>
        <taxon>Dikarya</taxon>
        <taxon>Basidiomycota</taxon>
        <taxon>Agaricomycotina</taxon>
        <taxon>Agaricomycetes</taxon>
        <taxon>Agaricomycetidae</taxon>
        <taxon>Agaricales</taxon>
        <taxon>Pleurotineae</taxon>
        <taxon>Pterulaceae</taxon>
        <taxon>Pterulicium</taxon>
    </lineage>
</organism>
<proteinExistence type="predicted"/>
<sequence length="178" mass="20241">MWPPTVQRQFEIGDTTFLQNVIHAPSNKVLHTLFPAESNFTVVPNFEERGSYGPEDCFITLEIYADDKPVLIVSLHRERDLKRMSKRAEVDLQMRRRLSDLIGDCPLSTLHGISVFGRKLKFYTLHTSGTISPDVGPSESSAHRYNNAPMDQWSLDILEPEGEIQVRRITDGLIKAFA</sequence>